<sequence precursor="true">MYKLIIMLVFCSLLSANELSILKDSKKQLRQTEKQRIEEKYNSANKDWIAPITISSGIKRGHSFSSQSDNLTKSVSIGFTQSIYKSGGIEFTIKNAKDVLNSDLINWEIENNAILETIYETLLQIKQLKIQIEQNKYSLKNKEIQLELKKIQYEAGNADITELNNAIIDKNSQFKQNIATENALKDKEYELSKYTNLKYDQIELLDFKGINKKDFINNNLNIKYEKAQVESLDSSYKKLKSTYLPQVTLGTSYAYSKNNDMVNDYETSSKDGSISLNVSMPIYDINKSSTLEESRLSLLKQKLNLNDIKEQIKYEYDQILNQIDTYEKQAKVIKDNLNLYTELINANKSSNDAGMSADYDLEILQNTKKINEYDLSINQINIKLQYSKLYFKTRV</sequence>
<dbReference type="PANTHER" id="PTHR30026">
    <property type="entry name" value="OUTER MEMBRANE PROTEIN TOLC"/>
    <property type="match status" value="1"/>
</dbReference>
<keyword evidence="6" id="KW-0472">Membrane</keyword>
<dbReference type="KEGG" id="ant:Arnit_0372"/>
<evidence type="ECO:0000256" key="4">
    <source>
        <dbReference type="ARBA" id="ARBA00022452"/>
    </source>
</evidence>
<gene>
    <name evidence="9" type="ordered locus">Arnit_0372</name>
</gene>
<dbReference type="GO" id="GO:0009279">
    <property type="term" value="C:cell outer membrane"/>
    <property type="evidence" value="ECO:0007669"/>
    <property type="project" value="UniProtKB-SubCell"/>
</dbReference>
<dbReference type="GO" id="GO:1990281">
    <property type="term" value="C:efflux pump complex"/>
    <property type="evidence" value="ECO:0007669"/>
    <property type="project" value="TreeGrafter"/>
</dbReference>
<keyword evidence="5" id="KW-0812">Transmembrane</keyword>
<evidence type="ECO:0000256" key="5">
    <source>
        <dbReference type="ARBA" id="ARBA00022692"/>
    </source>
</evidence>
<comment type="subcellular location">
    <subcellularLocation>
        <location evidence="1">Cell outer membrane</location>
    </subcellularLocation>
</comment>
<dbReference type="STRING" id="572480.Arnit_0372"/>
<evidence type="ECO:0000256" key="1">
    <source>
        <dbReference type="ARBA" id="ARBA00004442"/>
    </source>
</evidence>
<keyword evidence="3" id="KW-0813">Transport</keyword>
<name>D5V5K2_ARCNC</name>
<dbReference type="AlphaFoldDB" id="D5V5K2"/>
<dbReference type="OrthoDB" id="5333622at2"/>
<evidence type="ECO:0000256" key="3">
    <source>
        <dbReference type="ARBA" id="ARBA00022448"/>
    </source>
</evidence>
<organism evidence="9 10">
    <name type="scientific">Arcobacter nitrofigilis (strain ATCC 33309 / DSM 7299 / CCUG 15893 / LMG 7604 / NCTC 12251 / CI)</name>
    <name type="common">Campylobacter nitrofigilis</name>
    <dbReference type="NCBI Taxonomy" id="572480"/>
    <lineage>
        <taxon>Bacteria</taxon>
        <taxon>Pseudomonadati</taxon>
        <taxon>Campylobacterota</taxon>
        <taxon>Epsilonproteobacteria</taxon>
        <taxon>Campylobacterales</taxon>
        <taxon>Arcobacteraceae</taxon>
        <taxon>Arcobacter</taxon>
    </lineage>
</organism>
<dbReference type="HOGENOM" id="CLU_057127_0_0_7"/>
<feature type="coiled-coil region" evidence="8">
    <location>
        <begin position="309"/>
        <end position="336"/>
    </location>
</feature>
<keyword evidence="7" id="KW-0998">Cell outer membrane</keyword>
<proteinExistence type="inferred from homology"/>
<dbReference type="eggNOG" id="COG1538">
    <property type="taxonomic scope" value="Bacteria"/>
</dbReference>
<evidence type="ECO:0000313" key="10">
    <source>
        <dbReference type="Proteomes" id="UP000000939"/>
    </source>
</evidence>
<dbReference type="GO" id="GO:0015288">
    <property type="term" value="F:porin activity"/>
    <property type="evidence" value="ECO:0007669"/>
    <property type="project" value="TreeGrafter"/>
</dbReference>
<dbReference type="SUPFAM" id="SSF56954">
    <property type="entry name" value="Outer membrane efflux proteins (OEP)"/>
    <property type="match status" value="1"/>
</dbReference>
<protein>
    <submittedName>
        <fullName evidence="9">Outer membrane efflux protein</fullName>
    </submittedName>
</protein>
<evidence type="ECO:0000256" key="2">
    <source>
        <dbReference type="ARBA" id="ARBA00007613"/>
    </source>
</evidence>
<dbReference type="GO" id="GO:0015562">
    <property type="term" value="F:efflux transmembrane transporter activity"/>
    <property type="evidence" value="ECO:0007669"/>
    <property type="project" value="InterPro"/>
</dbReference>
<evidence type="ECO:0000256" key="7">
    <source>
        <dbReference type="ARBA" id="ARBA00023237"/>
    </source>
</evidence>
<evidence type="ECO:0000313" key="9">
    <source>
        <dbReference type="EMBL" id="ADG92038.1"/>
    </source>
</evidence>
<dbReference type="Pfam" id="PF02321">
    <property type="entry name" value="OEP"/>
    <property type="match status" value="1"/>
</dbReference>
<keyword evidence="10" id="KW-1185">Reference proteome</keyword>
<comment type="similarity">
    <text evidence="2">Belongs to the outer membrane factor (OMF) (TC 1.B.17) family.</text>
</comment>
<dbReference type="InterPro" id="IPR051906">
    <property type="entry name" value="TolC-like"/>
</dbReference>
<reference evidence="9 10" key="1">
    <citation type="journal article" date="2010" name="Stand. Genomic Sci.">
        <title>Complete genome sequence of Arcobacter nitrofigilis type strain (CI).</title>
        <authorList>
            <person name="Pati A."/>
            <person name="Gronow S."/>
            <person name="Lapidus A."/>
            <person name="Copeland A."/>
            <person name="Glavina Del Rio T."/>
            <person name="Nolan M."/>
            <person name="Lucas S."/>
            <person name="Tice H."/>
            <person name="Cheng J.F."/>
            <person name="Han C."/>
            <person name="Chertkov O."/>
            <person name="Bruce D."/>
            <person name="Tapia R."/>
            <person name="Goodwin L."/>
            <person name="Pitluck S."/>
            <person name="Liolios K."/>
            <person name="Ivanova N."/>
            <person name="Mavromatis K."/>
            <person name="Chen A."/>
            <person name="Palaniappan K."/>
            <person name="Land M."/>
            <person name="Hauser L."/>
            <person name="Chang Y.J."/>
            <person name="Jeffries C.D."/>
            <person name="Detter J.C."/>
            <person name="Rohde M."/>
            <person name="Goker M."/>
            <person name="Bristow J."/>
            <person name="Eisen J.A."/>
            <person name="Markowitz V."/>
            <person name="Hugenholtz P."/>
            <person name="Klenk H.P."/>
            <person name="Kyrpides N.C."/>
        </authorList>
    </citation>
    <scope>NUCLEOTIDE SEQUENCE [LARGE SCALE GENOMIC DNA]</scope>
    <source>
        <strain evidence="10">ATCC 33309 / DSM 7299 / CCUG 15893 / LMG 7604 / NCTC 12251 / CI</strain>
    </source>
</reference>
<keyword evidence="8" id="KW-0175">Coiled coil</keyword>
<dbReference type="RefSeq" id="WP_013134183.1">
    <property type="nucleotide sequence ID" value="NC_014166.1"/>
</dbReference>
<dbReference type="InterPro" id="IPR003423">
    <property type="entry name" value="OMP_efflux"/>
</dbReference>
<dbReference type="EMBL" id="CP001999">
    <property type="protein sequence ID" value="ADG92038.1"/>
    <property type="molecule type" value="Genomic_DNA"/>
</dbReference>
<dbReference type="PANTHER" id="PTHR30026:SF20">
    <property type="entry name" value="OUTER MEMBRANE PROTEIN TOLC"/>
    <property type="match status" value="1"/>
</dbReference>
<dbReference type="Proteomes" id="UP000000939">
    <property type="component" value="Chromosome"/>
</dbReference>
<evidence type="ECO:0000256" key="6">
    <source>
        <dbReference type="ARBA" id="ARBA00023136"/>
    </source>
</evidence>
<keyword evidence="4" id="KW-1134">Transmembrane beta strand</keyword>
<accession>D5V5K2</accession>
<dbReference type="Gene3D" id="1.20.1600.10">
    <property type="entry name" value="Outer membrane efflux proteins (OEP)"/>
    <property type="match status" value="1"/>
</dbReference>
<evidence type="ECO:0000256" key="8">
    <source>
        <dbReference type="SAM" id="Coils"/>
    </source>
</evidence>